<organism evidence="3 4">
    <name type="scientific">Kineosporia corallincola</name>
    <dbReference type="NCBI Taxonomy" id="2835133"/>
    <lineage>
        <taxon>Bacteria</taxon>
        <taxon>Bacillati</taxon>
        <taxon>Actinomycetota</taxon>
        <taxon>Actinomycetes</taxon>
        <taxon>Kineosporiales</taxon>
        <taxon>Kineosporiaceae</taxon>
        <taxon>Kineosporia</taxon>
    </lineage>
</organism>
<dbReference type="InterPro" id="IPR014729">
    <property type="entry name" value="Rossmann-like_a/b/a_fold"/>
</dbReference>
<dbReference type="Proteomes" id="UP001197247">
    <property type="component" value="Unassembled WGS sequence"/>
</dbReference>
<name>A0ABS5TPP1_9ACTN</name>
<accession>A0ABS5TPP1</accession>
<dbReference type="InterPro" id="IPR006016">
    <property type="entry name" value="UspA"/>
</dbReference>
<dbReference type="PANTHER" id="PTHR46268:SF6">
    <property type="entry name" value="UNIVERSAL STRESS PROTEIN UP12"/>
    <property type="match status" value="1"/>
</dbReference>
<proteinExistence type="inferred from homology"/>
<dbReference type="EMBL" id="JAHBAY010000009">
    <property type="protein sequence ID" value="MBT0771564.1"/>
    <property type="molecule type" value="Genomic_DNA"/>
</dbReference>
<dbReference type="Pfam" id="PF00582">
    <property type="entry name" value="Usp"/>
    <property type="match status" value="1"/>
</dbReference>
<dbReference type="SUPFAM" id="SSF52402">
    <property type="entry name" value="Adenine nucleotide alpha hydrolases-like"/>
    <property type="match status" value="1"/>
</dbReference>
<gene>
    <name evidence="3" type="ORF">KIH74_21680</name>
</gene>
<dbReference type="Gene3D" id="3.40.50.620">
    <property type="entry name" value="HUPs"/>
    <property type="match status" value="1"/>
</dbReference>
<comment type="similarity">
    <text evidence="1">Belongs to the universal stress protein A family.</text>
</comment>
<dbReference type="RefSeq" id="WP_214157932.1">
    <property type="nucleotide sequence ID" value="NZ_JAHBAY010000009.1"/>
</dbReference>
<evidence type="ECO:0000259" key="2">
    <source>
        <dbReference type="Pfam" id="PF00582"/>
    </source>
</evidence>
<evidence type="ECO:0000256" key="1">
    <source>
        <dbReference type="ARBA" id="ARBA00008791"/>
    </source>
</evidence>
<dbReference type="PANTHER" id="PTHR46268">
    <property type="entry name" value="STRESS RESPONSE PROTEIN NHAX"/>
    <property type="match status" value="1"/>
</dbReference>
<evidence type="ECO:0000313" key="4">
    <source>
        <dbReference type="Proteomes" id="UP001197247"/>
    </source>
</evidence>
<keyword evidence="4" id="KW-1185">Reference proteome</keyword>
<reference evidence="3 4" key="1">
    <citation type="submission" date="2021-05" db="EMBL/GenBank/DDBJ databases">
        <title>Kineosporia and Streptomyces sp. nov. two new marine actinobacteria isolated from Coral.</title>
        <authorList>
            <person name="Buangrab K."/>
            <person name="Sutthacheep M."/>
            <person name="Yeemin T."/>
            <person name="Harunari E."/>
            <person name="Igarashi Y."/>
            <person name="Kanchanasin P."/>
            <person name="Tanasupawat S."/>
            <person name="Phongsopitanun W."/>
        </authorList>
    </citation>
    <scope>NUCLEOTIDE SEQUENCE [LARGE SCALE GENOMIC DNA]</scope>
    <source>
        <strain evidence="3 4">J2-2</strain>
    </source>
</reference>
<protein>
    <submittedName>
        <fullName evidence="3">Universal stress protein</fullName>
    </submittedName>
</protein>
<sequence>MNSWLTDPAAFELGCDGPSSIVVAVGCSQTSGRVLAYAAGVARRQNSRLLAVHVRRPMGAGASWTASAGADAYALAAGALAECQQGLEAEIREEIRQLSVTWGVPIQFCVRTGDPLREIARTAELAHADAIIVGAPGTRIRGRLGGSFGARLMDRCGWPVTVVP</sequence>
<feature type="domain" description="UspA" evidence="2">
    <location>
        <begin position="21"/>
        <end position="164"/>
    </location>
</feature>
<evidence type="ECO:0000313" key="3">
    <source>
        <dbReference type="EMBL" id="MBT0771564.1"/>
    </source>
</evidence>
<comment type="caution">
    <text evidence="3">The sequence shown here is derived from an EMBL/GenBank/DDBJ whole genome shotgun (WGS) entry which is preliminary data.</text>
</comment>
<dbReference type="CDD" id="cd00293">
    <property type="entry name" value="USP-like"/>
    <property type="match status" value="1"/>
</dbReference>